<feature type="chain" id="PRO_5024881381" description="ENTH domain-containing protein" evidence="1">
    <location>
        <begin position="27"/>
        <end position="132"/>
    </location>
</feature>
<dbReference type="Gene3D" id="1.25.40.90">
    <property type="match status" value="1"/>
</dbReference>
<organism evidence="3 4">
    <name type="scientific">Diutina rugosa</name>
    <name type="common">Yeast</name>
    <name type="synonym">Candida rugosa</name>
    <dbReference type="NCBI Taxonomy" id="5481"/>
    <lineage>
        <taxon>Eukaryota</taxon>
        <taxon>Fungi</taxon>
        <taxon>Dikarya</taxon>
        <taxon>Ascomycota</taxon>
        <taxon>Saccharomycotina</taxon>
        <taxon>Pichiomycetes</taxon>
        <taxon>Debaryomycetaceae</taxon>
        <taxon>Diutina</taxon>
    </lineage>
</organism>
<feature type="domain" description="ENTH" evidence="2">
    <location>
        <begin position="7"/>
        <end position="67"/>
    </location>
</feature>
<proteinExistence type="predicted"/>
<dbReference type="SUPFAM" id="SSF48464">
    <property type="entry name" value="ENTH/VHS domain"/>
    <property type="match status" value="1"/>
</dbReference>
<protein>
    <recommendedName>
        <fullName evidence="2">ENTH domain-containing protein</fullName>
    </recommendedName>
</protein>
<dbReference type="RefSeq" id="XP_034011459.1">
    <property type="nucleotide sequence ID" value="XM_034156538.1"/>
</dbReference>
<keyword evidence="4" id="KW-1185">Reference proteome</keyword>
<dbReference type="InterPro" id="IPR013809">
    <property type="entry name" value="ENTH"/>
</dbReference>
<accession>A0A642UM22</accession>
<dbReference type="EMBL" id="SWFT01000109">
    <property type="protein sequence ID" value="KAA8900540.1"/>
    <property type="molecule type" value="Genomic_DNA"/>
</dbReference>
<gene>
    <name evidence="3" type="ORF">DIURU_003742</name>
</gene>
<dbReference type="AlphaFoldDB" id="A0A642UM22"/>
<feature type="signal peptide" evidence="1">
    <location>
        <begin position="1"/>
        <end position="26"/>
    </location>
</feature>
<name>A0A642UM22_DIURU</name>
<evidence type="ECO:0000313" key="3">
    <source>
        <dbReference type="EMBL" id="KAA8900540.1"/>
    </source>
</evidence>
<dbReference type="GeneID" id="54782393"/>
<keyword evidence="1" id="KW-0732">Signal</keyword>
<sequence length="132" mass="15405">MRDFERQRTSLLKTLSLILYLLQNGSEPFCQWVRRQRPKFEALTYANDDTIRQRARTIVDLVSNIDQLKSYRVDIHRYRSDMNTPGLKRTSIDVDDIATIVAEDPRGVKSFDLPRPNRYMGISLDTLIEEAA</sequence>
<evidence type="ECO:0000256" key="1">
    <source>
        <dbReference type="SAM" id="SignalP"/>
    </source>
</evidence>
<dbReference type="InterPro" id="IPR008942">
    <property type="entry name" value="ENTH_VHS"/>
</dbReference>
<reference evidence="3 4" key="1">
    <citation type="submission" date="2019-07" db="EMBL/GenBank/DDBJ databases">
        <title>Genome assembly of two rare yeast pathogens: Diutina rugosa and Trichomonascus ciferrii.</title>
        <authorList>
            <person name="Mixao V."/>
            <person name="Saus E."/>
            <person name="Hansen A."/>
            <person name="Lass-Flor C."/>
            <person name="Gabaldon T."/>
        </authorList>
    </citation>
    <scope>NUCLEOTIDE SEQUENCE [LARGE SCALE GENOMIC DNA]</scope>
    <source>
        <strain evidence="3 4">CBS 613</strain>
    </source>
</reference>
<evidence type="ECO:0000313" key="4">
    <source>
        <dbReference type="Proteomes" id="UP000449547"/>
    </source>
</evidence>
<dbReference type="Pfam" id="PF01417">
    <property type="entry name" value="ENTH"/>
    <property type="match status" value="1"/>
</dbReference>
<comment type="caution">
    <text evidence="3">The sequence shown here is derived from an EMBL/GenBank/DDBJ whole genome shotgun (WGS) entry which is preliminary data.</text>
</comment>
<dbReference type="OrthoDB" id="4033880at2759"/>
<evidence type="ECO:0000259" key="2">
    <source>
        <dbReference type="Pfam" id="PF01417"/>
    </source>
</evidence>
<dbReference type="VEuPathDB" id="FungiDB:DIURU_003742"/>
<dbReference type="Proteomes" id="UP000449547">
    <property type="component" value="Unassembled WGS sequence"/>
</dbReference>